<dbReference type="EMBL" id="WUMV01000006">
    <property type="protein sequence ID" value="MXN65950.1"/>
    <property type="molecule type" value="Genomic_DNA"/>
</dbReference>
<feature type="transmembrane region" description="Helical" evidence="5">
    <location>
        <begin position="74"/>
        <end position="91"/>
    </location>
</feature>
<keyword evidence="8" id="KW-1185">Reference proteome</keyword>
<evidence type="ECO:0000256" key="2">
    <source>
        <dbReference type="ARBA" id="ARBA00022692"/>
    </source>
</evidence>
<keyword evidence="3 5" id="KW-1133">Transmembrane helix</keyword>
<dbReference type="InterPro" id="IPR006977">
    <property type="entry name" value="Yip1_dom"/>
</dbReference>
<evidence type="ECO:0000256" key="1">
    <source>
        <dbReference type="ARBA" id="ARBA00004141"/>
    </source>
</evidence>
<feature type="transmembrane region" description="Helical" evidence="5">
    <location>
        <begin position="43"/>
        <end position="62"/>
    </location>
</feature>
<evidence type="ECO:0000256" key="3">
    <source>
        <dbReference type="ARBA" id="ARBA00022989"/>
    </source>
</evidence>
<sequence length="124" mass="13080">MAQAFAVVTVGGLSQTLAIWFGLAAVTWAMTRLFGARIGFPKLLAVYSAAAAPLWVAAPAAALHLSSEIVPREPTLIVAIAGVALFFWKLSESLAMACDWTRLRACGALICTGVFMASFISLYA</sequence>
<proteinExistence type="predicted"/>
<feature type="transmembrane region" description="Helical" evidence="5">
    <location>
        <begin position="103"/>
        <end position="123"/>
    </location>
</feature>
<evidence type="ECO:0000256" key="4">
    <source>
        <dbReference type="ARBA" id="ARBA00023136"/>
    </source>
</evidence>
<reference evidence="7 8" key="1">
    <citation type="submission" date="2019-12" db="EMBL/GenBank/DDBJ databases">
        <authorList>
            <person name="Li M."/>
        </authorList>
    </citation>
    <scope>NUCLEOTIDE SEQUENCE [LARGE SCALE GENOMIC DNA]</scope>
    <source>
        <strain evidence="7 8">GBMRC 2046</strain>
    </source>
</reference>
<comment type="subcellular location">
    <subcellularLocation>
        <location evidence="1">Membrane</location>
        <topology evidence="1">Multi-pass membrane protein</topology>
    </subcellularLocation>
</comment>
<feature type="domain" description="Yip1" evidence="6">
    <location>
        <begin position="6"/>
        <end position="120"/>
    </location>
</feature>
<comment type="caution">
    <text evidence="7">The sequence shown here is derived from an EMBL/GenBank/DDBJ whole genome shotgun (WGS) entry which is preliminary data.</text>
</comment>
<feature type="transmembrane region" description="Helical" evidence="5">
    <location>
        <begin position="6"/>
        <end position="31"/>
    </location>
</feature>
<dbReference type="Pfam" id="PF04893">
    <property type="entry name" value="Yip1"/>
    <property type="match status" value="1"/>
</dbReference>
<protein>
    <recommendedName>
        <fullName evidence="6">Yip1 domain-containing protein</fullName>
    </recommendedName>
</protein>
<keyword evidence="2 5" id="KW-0812">Transmembrane</keyword>
<gene>
    <name evidence="7" type="ORF">GR183_13635</name>
</gene>
<keyword evidence="4 5" id="KW-0472">Membrane</keyword>
<evidence type="ECO:0000313" key="7">
    <source>
        <dbReference type="EMBL" id="MXN65950.1"/>
    </source>
</evidence>
<dbReference type="Proteomes" id="UP000433101">
    <property type="component" value="Unassembled WGS sequence"/>
</dbReference>
<accession>A0A7X3LVS1</accession>
<evidence type="ECO:0000256" key="5">
    <source>
        <dbReference type="SAM" id="Phobius"/>
    </source>
</evidence>
<dbReference type="GO" id="GO:0016020">
    <property type="term" value="C:membrane"/>
    <property type="evidence" value="ECO:0007669"/>
    <property type="project" value="UniProtKB-SubCell"/>
</dbReference>
<dbReference type="AlphaFoldDB" id="A0A7X3LVS1"/>
<evidence type="ECO:0000259" key="6">
    <source>
        <dbReference type="Pfam" id="PF04893"/>
    </source>
</evidence>
<evidence type="ECO:0000313" key="8">
    <source>
        <dbReference type="Proteomes" id="UP000433101"/>
    </source>
</evidence>
<organism evidence="7 8">
    <name type="scientific">Stappia sediminis</name>
    <dbReference type="NCBI Taxonomy" id="2692190"/>
    <lineage>
        <taxon>Bacteria</taxon>
        <taxon>Pseudomonadati</taxon>
        <taxon>Pseudomonadota</taxon>
        <taxon>Alphaproteobacteria</taxon>
        <taxon>Hyphomicrobiales</taxon>
        <taxon>Stappiaceae</taxon>
        <taxon>Stappia</taxon>
    </lineage>
</organism>
<name>A0A7X3LVS1_9HYPH</name>